<evidence type="ECO:0000313" key="2">
    <source>
        <dbReference type="EMBL" id="MPC84667.1"/>
    </source>
</evidence>
<protein>
    <submittedName>
        <fullName evidence="2">Uncharacterized protein</fullName>
    </submittedName>
</protein>
<organism evidence="2 3">
    <name type="scientific">Portunus trituberculatus</name>
    <name type="common">Swimming crab</name>
    <name type="synonym">Neptunus trituberculatus</name>
    <dbReference type="NCBI Taxonomy" id="210409"/>
    <lineage>
        <taxon>Eukaryota</taxon>
        <taxon>Metazoa</taxon>
        <taxon>Ecdysozoa</taxon>
        <taxon>Arthropoda</taxon>
        <taxon>Crustacea</taxon>
        <taxon>Multicrustacea</taxon>
        <taxon>Malacostraca</taxon>
        <taxon>Eumalacostraca</taxon>
        <taxon>Eucarida</taxon>
        <taxon>Decapoda</taxon>
        <taxon>Pleocyemata</taxon>
        <taxon>Brachyura</taxon>
        <taxon>Eubrachyura</taxon>
        <taxon>Portunoidea</taxon>
        <taxon>Portunidae</taxon>
        <taxon>Portuninae</taxon>
        <taxon>Portunus</taxon>
    </lineage>
</organism>
<evidence type="ECO:0000256" key="1">
    <source>
        <dbReference type="SAM" id="MobiDB-lite"/>
    </source>
</evidence>
<reference evidence="2 3" key="1">
    <citation type="submission" date="2019-05" db="EMBL/GenBank/DDBJ databases">
        <title>Another draft genome of Portunus trituberculatus and its Hox gene families provides insights of decapod evolution.</title>
        <authorList>
            <person name="Jeong J.-H."/>
            <person name="Song I."/>
            <person name="Kim S."/>
            <person name="Choi T."/>
            <person name="Kim D."/>
            <person name="Ryu S."/>
            <person name="Kim W."/>
        </authorList>
    </citation>
    <scope>NUCLEOTIDE SEQUENCE [LARGE SCALE GENOMIC DNA]</scope>
    <source>
        <tissue evidence="2">Muscle</tissue>
    </source>
</reference>
<sequence length="112" mass="12672">MAAAAHGTTTHKGELRKLIHTFIVQGCHVSWRRSWPYLTTPCWFQTHSTTHTPVHKAPPAWTPRRKRKEEINSAHSSPSVLCEAWTVERVPLYLFLDPAATATSMPPRGSFI</sequence>
<name>A0A5B7ITB2_PORTR</name>
<keyword evidence="3" id="KW-1185">Reference proteome</keyword>
<proteinExistence type="predicted"/>
<evidence type="ECO:0000313" key="3">
    <source>
        <dbReference type="Proteomes" id="UP000324222"/>
    </source>
</evidence>
<comment type="caution">
    <text evidence="2">The sequence shown here is derived from an EMBL/GenBank/DDBJ whole genome shotgun (WGS) entry which is preliminary data.</text>
</comment>
<accession>A0A5B7ITB2</accession>
<gene>
    <name evidence="2" type="ORF">E2C01_079412</name>
</gene>
<feature type="region of interest" description="Disordered" evidence="1">
    <location>
        <begin position="54"/>
        <end position="73"/>
    </location>
</feature>
<dbReference type="Proteomes" id="UP000324222">
    <property type="component" value="Unassembled WGS sequence"/>
</dbReference>
<dbReference type="EMBL" id="VSRR010066067">
    <property type="protein sequence ID" value="MPC84667.1"/>
    <property type="molecule type" value="Genomic_DNA"/>
</dbReference>
<dbReference type="AlphaFoldDB" id="A0A5B7ITB2"/>